<dbReference type="InterPro" id="IPR030831">
    <property type="entry name" value="Fuse-rel_SoxYZ"/>
</dbReference>
<keyword evidence="5" id="KW-1185">Reference proteome</keyword>
<name>A0A9W6JCV7_9HYPH</name>
<evidence type="ECO:0000313" key="4">
    <source>
        <dbReference type="EMBL" id="GLK73679.1"/>
    </source>
</evidence>
<dbReference type="InterPro" id="IPR013783">
    <property type="entry name" value="Ig-like_fold"/>
</dbReference>
<dbReference type="SUPFAM" id="SSF81296">
    <property type="entry name" value="E set domains"/>
    <property type="match status" value="1"/>
</dbReference>
<evidence type="ECO:0000259" key="3">
    <source>
        <dbReference type="Pfam" id="PF13501"/>
    </source>
</evidence>
<keyword evidence="1" id="KW-0732">Signal</keyword>
<feature type="chain" id="PRO_5040985579" evidence="1">
    <location>
        <begin position="42"/>
        <end position="290"/>
    </location>
</feature>
<gene>
    <name evidence="4" type="ORF">GCM10017643_37970</name>
</gene>
<dbReference type="InterPro" id="IPR032711">
    <property type="entry name" value="SoxY"/>
</dbReference>
<sequence>MRTNRRTANDPAGREVAMHRRIRLFLAVAFFSAVAINAAAAQEPGADATWKSLRPDVFGERPIEEASPLVRLTAPKRAEDAAMVPIDVEIVLPQGDPRTIAKLTLIVDENPAPLAATFTFGGERRDVALGTRLRVNSYSYIRAIAETSDGGLHMAERYVKASGGCSAPAMKDEEAALKNLGQLKLKSVKADGIGDASKASRVSQLQLMIRHPNYSGLQMDPLTRAYIPAKFVDNIKVTQGDELVFSMVGGISLSEDPAIRVSYDPAGKEIHVDAGDTDGRKFEGALKPAS</sequence>
<evidence type="ECO:0000259" key="2">
    <source>
        <dbReference type="Pfam" id="PF08770"/>
    </source>
</evidence>
<dbReference type="Gene3D" id="2.60.40.2470">
    <property type="entry name" value="SoxY domain"/>
    <property type="match status" value="1"/>
</dbReference>
<feature type="domain" description="Ig-like SoxY" evidence="3">
    <location>
        <begin position="56"/>
        <end position="165"/>
    </location>
</feature>
<dbReference type="InterPro" id="IPR014880">
    <property type="entry name" value="SoxZ_dom"/>
</dbReference>
<evidence type="ECO:0000256" key="1">
    <source>
        <dbReference type="SAM" id="SignalP"/>
    </source>
</evidence>
<dbReference type="Pfam" id="PF13501">
    <property type="entry name" value="SoxY"/>
    <property type="match status" value="1"/>
</dbReference>
<dbReference type="Gene3D" id="2.60.40.10">
    <property type="entry name" value="Immunoglobulins"/>
    <property type="match status" value="1"/>
</dbReference>
<feature type="domain" description="Sulphur oxidation protein SoxZ" evidence="2">
    <location>
        <begin position="196"/>
        <end position="285"/>
    </location>
</feature>
<dbReference type="InterPro" id="IPR014756">
    <property type="entry name" value="Ig_E-set"/>
</dbReference>
<organism evidence="4 5">
    <name type="scientific">Ancylobacter dichloromethanicus</name>
    <dbReference type="NCBI Taxonomy" id="518825"/>
    <lineage>
        <taxon>Bacteria</taxon>
        <taxon>Pseudomonadati</taxon>
        <taxon>Pseudomonadota</taxon>
        <taxon>Alphaproteobacteria</taxon>
        <taxon>Hyphomicrobiales</taxon>
        <taxon>Xanthobacteraceae</taxon>
        <taxon>Ancylobacter</taxon>
    </lineage>
</organism>
<dbReference type="NCBIfam" id="TIGR04557">
    <property type="entry name" value="fuse_rel_SoxYZ"/>
    <property type="match status" value="1"/>
</dbReference>
<protein>
    <submittedName>
        <fullName evidence="4">Quinoprotein dehydrogenase-associated SoxYZ-like carrier</fullName>
    </submittedName>
</protein>
<reference evidence="4" key="1">
    <citation type="journal article" date="2014" name="Int. J. Syst. Evol. Microbiol.">
        <title>Complete genome sequence of Corynebacterium casei LMG S-19264T (=DSM 44701T), isolated from a smear-ripened cheese.</title>
        <authorList>
            <consortium name="US DOE Joint Genome Institute (JGI-PGF)"/>
            <person name="Walter F."/>
            <person name="Albersmeier A."/>
            <person name="Kalinowski J."/>
            <person name="Ruckert C."/>
        </authorList>
    </citation>
    <scope>NUCLEOTIDE SEQUENCE</scope>
    <source>
        <strain evidence="4">VKM B-2484</strain>
    </source>
</reference>
<accession>A0A9W6JCV7</accession>
<dbReference type="InterPro" id="IPR038162">
    <property type="entry name" value="SoxY_sf"/>
</dbReference>
<proteinExistence type="predicted"/>
<dbReference type="AlphaFoldDB" id="A0A9W6JCV7"/>
<comment type="caution">
    <text evidence="4">The sequence shown here is derived from an EMBL/GenBank/DDBJ whole genome shotgun (WGS) entry which is preliminary data.</text>
</comment>
<dbReference type="Proteomes" id="UP001143370">
    <property type="component" value="Unassembled WGS sequence"/>
</dbReference>
<dbReference type="Pfam" id="PF08770">
    <property type="entry name" value="SoxZ"/>
    <property type="match status" value="1"/>
</dbReference>
<reference evidence="4" key="2">
    <citation type="submission" date="2023-01" db="EMBL/GenBank/DDBJ databases">
        <authorList>
            <person name="Sun Q."/>
            <person name="Evtushenko L."/>
        </authorList>
    </citation>
    <scope>NUCLEOTIDE SEQUENCE</scope>
    <source>
        <strain evidence="4">VKM B-2484</strain>
    </source>
</reference>
<evidence type="ECO:0000313" key="5">
    <source>
        <dbReference type="Proteomes" id="UP001143370"/>
    </source>
</evidence>
<dbReference type="EMBL" id="BSFJ01000032">
    <property type="protein sequence ID" value="GLK73679.1"/>
    <property type="molecule type" value="Genomic_DNA"/>
</dbReference>
<feature type="signal peptide" evidence="1">
    <location>
        <begin position="1"/>
        <end position="41"/>
    </location>
</feature>